<dbReference type="InterPro" id="IPR003593">
    <property type="entry name" value="AAA+_ATPase"/>
</dbReference>
<evidence type="ECO:0000313" key="12">
    <source>
        <dbReference type="Proteomes" id="UP001451571"/>
    </source>
</evidence>
<dbReference type="InterPro" id="IPR051535">
    <property type="entry name" value="Siderophore_ABC-ATPase"/>
</dbReference>
<dbReference type="GO" id="GO:0005524">
    <property type="term" value="F:ATP binding"/>
    <property type="evidence" value="ECO:0007669"/>
    <property type="project" value="UniProtKB-KW"/>
</dbReference>
<keyword evidence="7" id="KW-0408">Iron</keyword>
<accession>A0ABZ3EW14</accession>
<feature type="domain" description="ABC transporter" evidence="10">
    <location>
        <begin position="3"/>
        <end position="239"/>
    </location>
</feature>
<dbReference type="PANTHER" id="PTHR42771">
    <property type="entry name" value="IRON(3+)-HYDROXAMATE IMPORT ATP-BINDING PROTEIN FHUC"/>
    <property type="match status" value="1"/>
</dbReference>
<dbReference type="SUPFAM" id="SSF52540">
    <property type="entry name" value="P-loop containing nucleoside triphosphate hydrolases"/>
    <property type="match status" value="1"/>
</dbReference>
<organism evidence="11 12">
    <name type="scientific">Kineothrix sedimenti</name>
    <dbReference type="NCBI Taxonomy" id="3123317"/>
    <lineage>
        <taxon>Bacteria</taxon>
        <taxon>Bacillati</taxon>
        <taxon>Bacillota</taxon>
        <taxon>Clostridia</taxon>
        <taxon>Lachnospirales</taxon>
        <taxon>Lachnospiraceae</taxon>
        <taxon>Kineothrix</taxon>
    </lineage>
</organism>
<sequence>MGIEIKNLQAAYEDRIIIPDASLIIPKGKVTMLIGPNGCGKSTLLKAIAKTIPAKRGSICLHGDDIRRMPPKSLAKKMAVLPQSPLVPEGIQVKELVAYGRFPYQKPLSGLKKEDHEIIRWAMEKTGVLDLKERKVEELSGGQRQRVWISLALAQKTGVLLLDEPTTYLDMAHQLEILELLRKLNREEKTTIVMVIHELNHASKFADHIIGMKQGQILFEGTPKDVILVENLRKLYEIEAVLMENKDKGYPICTDYSLIHD</sequence>
<evidence type="ECO:0000256" key="7">
    <source>
        <dbReference type="ARBA" id="ARBA00023004"/>
    </source>
</evidence>
<protein>
    <submittedName>
        <fullName evidence="11">ABC transporter ATP-binding protein</fullName>
    </submittedName>
</protein>
<keyword evidence="9" id="KW-0472">Membrane</keyword>
<keyword evidence="3" id="KW-1003">Cell membrane</keyword>
<evidence type="ECO:0000259" key="10">
    <source>
        <dbReference type="PROSITE" id="PS50893"/>
    </source>
</evidence>
<evidence type="ECO:0000313" key="11">
    <source>
        <dbReference type="EMBL" id="XAH74439.1"/>
    </source>
</evidence>
<keyword evidence="8" id="KW-0406">Ion transport</keyword>
<evidence type="ECO:0000256" key="3">
    <source>
        <dbReference type="ARBA" id="ARBA00022475"/>
    </source>
</evidence>
<dbReference type="CDD" id="cd03214">
    <property type="entry name" value="ABC_Iron-Siderophores_B12_Hemin"/>
    <property type="match status" value="1"/>
</dbReference>
<dbReference type="PROSITE" id="PS50893">
    <property type="entry name" value="ABC_TRANSPORTER_2"/>
    <property type="match status" value="1"/>
</dbReference>
<keyword evidence="2" id="KW-0813">Transport</keyword>
<dbReference type="PROSITE" id="PS00211">
    <property type="entry name" value="ABC_TRANSPORTER_1"/>
    <property type="match status" value="1"/>
</dbReference>
<evidence type="ECO:0000256" key="8">
    <source>
        <dbReference type="ARBA" id="ARBA00023065"/>
    </source>
</evidence>
<evidence type="ECO:0000256" key="9">
    <source>
        <dbReference type="ARBA" id="ARBA00023136"/>
    </source>
</evidence>
<keyword evidence="12" id="KW-1185">Reference proteome</keyword>
<dbReference type="InterPro" id="IPR017871">
    <property type="entry name" value="ABC_transporter-like_CS"/>
</dbReference>
<evidence type="ECO:0000256" key="1">
    <source>
        <dbReference type="ARBA" id="ARBA00004202"/>
    </source>
</evidence>
<name>A0ABZ3EW14_9FIRM</name>
<dbReference type="SMART" id="SM00382">
    <property type="entry name" value="AAA"/>
    <property type="match status" value="1"/>
</dbReference>
<proteinExistence type="predicted"/>
<dbReference type="RefSeq" id="WP_342758031.1">
    <property type="nucleotide sequence ID" value="NZ_CP146256.1"/>
</dbReference>
<reference evidence="11 12" key="1">
    <citation type="submission" date="2024-02" db="EMBL/GenBank/DDBJ databases">
        <title>Bacterial strain from lacustrine sediment.</title>
        <authorList>
            <person name="Petit C."/>
            <person name="Fadhlaoui K."/>
        </authorList>
    </citation>
    <scope>NUCLEOTIDE SEQUENCE [LARGE SCALE GENOMIC DNA]</scope>
    <source>
        <strain evidence="11 12">IPX-CK</strain>
    </source>
</reference>
<keyword evidence="5" id="KW-0547">Nucleotide-binding</keyword>
<dbReference type="EMBL" id="CP146256">
    <property type="protein sequence ID" value="XAH74439.1"/>
    <property type="molecule type" value="Genomic_DNA"/>
</dbReference>
<dbReference type="Pfam" id="PF00005">
    <property type="entry name" value="ABC_tran"/>
    <property type="match status" value="1"/>
</dbReference>
<dbReference type="InterPro" id="IPR003439">
    <property type="entry name" value="ABC_transporter-like_ATP-bd"/>
</dbReference>
<keyword evidence="4" id="KW-0410">Iron transport</keyword>
<evidence type="ECO:0000256" key="2">
    <source>
        <dbReference type="ARBA" id="ARBA00022448"/>
    </source>
</evidence>
<evidence type="ECO:0000256" key="4">
    <source>
        <dbReference type="ARBA" id="ARBA00022496"/>
    </source>
</evidence>
<dbReference type="Proteomes" id="UP001451571">
    <property type="component" value="Chromosome"/>
</dbReference>
<keyword evidence="6 11" id="KW-0067">ATP-binding</keyword>
<evidence type="ECO:0000256" key="5">
    <source>
        <dbReference type="ARBA" id="ARBA00022741"/>
    </source>
</evidence>
<evidence type="ECO:0000256" key="6">
    <source>
        <dbReference type="ARBA" id="ARBA00022840"/>
    </source>
</evidence>
<dbReference type="PANTHER" id="PTHR42771:SF4">
    <property type="entry name" value="IRON(3+)-HYDROXAMATE IMPORT ATP-BINDING PROTEIN FHUC"/>
    <property type="match status" value="1"/>
</dbReference>
<dbReference type="Gene3D" id="3.40.50.300">
    <property type="entry name" value="P-loop containing nucleotide triphosphate hydrolases"/>
    <property type="match status" value="1"/>
</dbReference>
<comment type="subcellular location">
    <subcellularLocation>
        <location evidence="1">Cell membrane</location>
        <topology evidence="1">Peripheral membrane protein</topology>
    </subcellularLocation>
</comment>
<dbReference type="InterPro" id="IPR027417">
    <property type="entry name" value="P-loop_NTPase"/>
</dbReference>
<gene>
    <name evidence="11" type="ORF">V6984_01330</name>
</gene>